<evidence type="ECO:0000313" key="6">
    <source>
        <dbReference type="EMBL" id="QIP35076.1"/>
    </source>
</evidence>
<dbReference type="GO" id="GO:0046872">
    <property type="term" value="F:metal ion binding"/>
    <property type="evidence" value="ECO:0007669"/>
    <property type="project" value="UniProtKB-KW"/>
</dbReference>
<sequence length="165" mass="17220">MNATRNACTCSLKVNGALFRKDVPPTVILLDLLRECLGLTSVTQGCDHGHCGACTVLLDGVPVQSCLVLAISVPDAEVVTAEAFFPPGSGLLHHIRQRLLTAAGPQVCSACLPARLLCLLAQATDGQPPSPAEIEAFIHASPCLCGGQAREEPVSMSRSRHEGVA</sequence>
<keyword evidence="7" id="KW-1185">Reference proteome</keyword>
<evidence type="ECO:0000313" key="7">
    <source>
        <dbReference type="Proteomes" id="UP000502533"/>
    </source>
</evidence>
<dbReference type="InterPro" id="IPR001041">
    <property type="entry name" value="2Fe-2S_ferredoxin-type"/>
</dbReference>
<name>A0A181C9H9_9PROT</name>
<dbReference type="GeneID" id="85021687"/>
<keyword evidence="2" id="KW-0479">Metal-binding</keyword>
<dbReference type="RefSeq" id="WP_007398057.1">
    <property type="nucleotide sequence ID" value="NZ_CALMTF010000080.1"/>
</dbReference>
<dbReference type="InterPro" id="IPR051452">
    <property type="entry name" value="Diverse_Oxidoreductases"/>
</dbReference>
<dbReference type="AlphaFoldDB" id="A0A181C9H9"/>
<keyword evidence="5" id="KW-0411">Iron-sulfur</keyword>
<keyword evidence="3" id="KW-0560">Oxidoreductase</keyword>
<evidence type="ECO:0000256" key="4">
    <source>
        <dbReference type="ARBA" id="ARBA00023004"/>
    </source>
</evidence>
<gene>
    <name evidence="6" type="ORF">GWK63_05940</name>
</gene>
<dbReference type="PROSITE" id="PS00197">
    <property type="entry name" value="2FE2S_FER_1"/>
    <property type="match status" value="1"/>
</dbReference>
<reference evidence="6 7" key="1">
    <citation type="submission" date="2020-03" db="EMBL/GenBank/DDBJ databases">
        <title>Isolation of cellulose-producing strains, genome characterization and application of the synthesized cellulose films as an economical and sustainable material for piezoelectric sensor construction.</title>
        <authorList>
            <person name="Mangayil R.K."/>
        </authorList>
    </citation>
    <scope>NUCLEOTIDE SEQUENCE [LARGE SCALE GENOMIC DNA]</scope>
    <source>
        <strain evidence="6 7">ENS 9a1a</strain>
    </source>
</reference>
<dbReference type="GO" id="GO:0016491">
    <property type="term" value="F:oxidoreductase activity"/>
    <property type="evidence" value="ECO:0007669"/>
    <property type="project" value="UniProtKB-KW"/>
</dbReference>
<evidence type="ECO:0000256" key="2">
    <source>
        <dbReference type="ARBA" id="ARBA00022723"/>
    </source>
</evidence>
<accession>A0A181C9H9</accession>
<evidence type="ECO:0000256" key="5">
    <source>
        <dbReference type="ARBA" id="ARBA00023014"/>
    </source>
</evidence>
<dbReference type="GO" id="GO:0051537">
    <property type="term" value="F:2 iron, 2 sulfur cluster binding"/>
    <property type="evidence" value="ECO:0007669"/>
    <property type="project" value="UniProtKB-KW"/>
</dbReference>
<dbReference type="KEGG" id="kre:GWK63_05940"/>
<keyword evidence="4" id="KW-0408">Iron</keyword>
<proteinExistence type="predicted"/>
<dbReference type="InterPro" id="IPR012675">
    <property type="entry name" value="Beta-grasp_dom_sf"/>
</dbReference>
<keyword evidence="1" id="KW-0001">2Fe-2S</keyword>
<dbReference type="InterPro" id="IPR006058">
    <property type="entry name" value="2Fe2S_fd_BS"/>
</dbReference>
<evidence type="ECO:0000256" key="1">
    <source>
        <dbReference type="ARBA" id="ARBA00022714"/>
    </source>
</evidence>
<dbReference type="Pfam" id="PF00111">
    <property type="entry name" value="Fer2"/>
    <property type="match status" value="1"/>
</dbReference>
<dbReference type="PROSITE" id="PS51085">
    <property type="entry name" value="2FE2S_FER_2"/>
    <property type="match status" value="1"/>
</dbReference>
<dbReference type="Proteomes" id="UP000502533">
    <property type="component" value="Chromosome"/>
</dbReference>
<organism evidence="6 7">
    <name type="scientific">Komagataeibacter rhaeticus</name>
    <dbReference type="NCBI Taxonomy" id="215221"/>
    <lineage>
        <taxon>Bacteria</taxon>
        <taxon>Pseudomonadati</taxon>
        <taxon>Pseudomonadota</taxon>
        <taxon>Alphaproteobacteria</taxon>
        <taxon>Acetobacterales</taxon>
        <taxon>Acetobacteraceae</taxon>
        <taxon>Komagataeibacter</taxon>
    </lineage>
</organism>
<dbReference type="SUPFAM" id="SSF54292">
    <property type="entry name" value="2Fe-2S ferredoxin-like"/>
    <property type="match status" value="1"/>
</dbReference>
<dbReference type="InterPro" id="IPR036010">
    <property type="entry name" value="2Fe-2S_ferredoxin-like_sf"/>
</dbReference>
<dbReference type="PANTHER" id="PTHR44379:SF5">
    <property type="entry name" value="OXIDOREDUCTASE WITH IRON-SULFUR SUBUNIT"/>
    <property type="match status" value="1"/>
</dbReference>
<evidence type="ECO:0000256" key="3">
    <source>
        <dbReference type="ARBA" id="ARBA00023002"/>
    </source>
</evidence>
<dbReference type="EMBL" id="CP050139">
    <property type="protein sequence ID" value="QIP35076.1"/>
    <property type="molecule type" value="Genomic_DNA"/>
</dbReference>
<dbReference type="Gene3D" id="3.10.20.30">
    <property type="match status" value="1"/>
</dbReference>
<dbReference type="PANTHER" id="PTHR44379">
    <property type="entry name" value="OXIDOREDUCTASE WITH IRON-SULFUR SUBUNIT"/>
    <property type="match status" value="1"/>
</dbReference>
<protein>
    <submittedName>
        <fullName evidence="6">2Fe-2S iron-sulfur cluster binding domain-containing protein</fullName>
    </submittedName>
</protein>